<feature type="compositionally biased region" description="Basic and acidic residues" evidence="2">
    <location>
        <begin position="463"/>
        <end position="486"/>
    </location>
</feature>
<evidence type="ECO:0000256" key="1">
    <source>
        <dbReference type="ARBA" id="ARBA00022786"/>
    </source>
</evidence>
<protein>
    <submittedName>
        <fullName evidence="3">Uncharacterized protein</fullName>
    </submittedName>
</protein>
<gene>
    <name evidence="3" type="ORF">HKI87_03g25030</name>
</gene>
<organism evidence="3 4">
    <name type="scientific">Chloropicon roscoffensis</name>
    <dbReference type="NCBI Taxonomy" id="1461544"/>
    <lineage>
        <taxon>Eukaryota</taxon>
        <taxon>Viridiplantae</taxon>
        <taxon>Chlorophyta</taxon>
        <taxon>Chloropicophyceae</taxon>
        <taxon>Chloropicales</taxon>
        <taxon>Chloropicaceae</taxon>
        <taxon>Chloropicon</taxon>
    </lineage>
</organism>
<feature type="region of interest" description="Disordered" evidence="2">
    <location>
        <begin position="1"/>
        <end position="20"/>
    </location>
</feature>
<evidence type="ECO:0000313" key="3">
    <source>
        <dbReference type="EMBL" id="WZN60969.1"/>
    </source>
</evidence>
<dbReference type="Gene3D" id="1.25.10.10">
    <property type="entry name" value="Leucine-rich Repeat Variant"/>
    <property type="match status" value="2"/>
</dbReference>
<dbReference type="PANTHER" id="PTHR23315:SF7">
    <property type="entry name" value="U-BOX DOMAIN-CONTAINING PROTEIN 4"/>
    <property type="match status" value="1"/>
</dbReference>
<dbReference type="InterPro" id="IPR011989">
    <property type="entry name" value="ARM-like"/>
</dbReference>
<dbReference type="Proteomes" id="UP001472866">
    <property type="component" value="Chromosome 03"/>
</dbReference>
<dbReference type="SUPFAM" id="SSF48371">
    <property type="entry name" value="ARM repeat"/>
    <property type="match status" value="1"/>
</dbReference>
<dbReference type="AlphaFoldDB" id="A0AAX4P502"/>
<accession>A0AAX4P502</accession>
<keyword evidence="4" id="KW-1185">Reference proteome</keyword>
<evidence type="ECO:0000256" key="2">
    <source>
        <dbReference type="SAM" id="MobiDB-lite"/>
    </source>
</evidence>
<proteinExistence type="predicted"/>
<keyword evidence="1" id="KW-0833">Ubl conjugation pathway</keyword>
<dbReference type="InterPro" id="IPR016024">
    <property type="entry name" value="ARM-type_fold"/>
</dbReference>
<dbReference type="EMBL" id="CP151503">
    <property type="protein sequence ID" value="WZN60969.1"/>
    <property type="molecule type" value="Genomic_DNA"/>
</dbReference>
<name>A0AAX4P502_9CHLO</name>
<dbReference type="PANTHER" id="PTHR23315">
    <property type="entry name" value="U BOX DOMAIN-CONTAINING"/>
    <property type="match status" value="1"/>
</dbReference>
<reference evidence="3 4" key="1">
    <citation type="submission" date="2024-03" db="EMBL/GenBank/DDBJ databases">
        <title>Complete genome sequence of the green alga Chloropicon roscoffensis RCC1871.</title>
        <authorList>
            <person name="Lemieux C."/>
            <person name="Pombert J.-F."/>
            <person name="Otis C."/>
            <person name="Turmel M."/>
        </authorList>
    </citation>
    <scope>NUCLEOTIDE SEQUENCE [LARGE SCALE GENOMIC DNA]</scope>
    <source>
        <strain evidence="3 4">RCC1871</strain>
    </source>
</reference>
<sequence length="486" mass="52545">MTVASTSAPSGEALYYPQNNSESKNDVASLVSTLGGLGVLQNKGAGGQPTTKTEAAFLLRHHALKSAKEICAAGATSSCLFVLDNKECGQIERTSAIGLLHTLCKEEANREAIAVWRSPVTQNYTARVVCKFLSSTDDCQASAMGILRLLLENTQTRKTVLSQIEFPWKVVLRAIDDTPSDTIIADAMMAMRFAIAGNDDLKVHFGKVGGIKVLVSAIRRRKTDNVVEAATGLFYRLLEVEANRILSYQNGVIQMLTSLYKIRAERPDTVDPAHPMKMFFAQTRAYIVGCLWWIFQIPNVDEVLREMTDQDVVTIAMGALKEGVASLAGDDGGGKKKKKKKKSAKVKVNPTMELLMKASTGCLRHLACSDPNKVRIVASGAVPMLTQLAETSTSTKIRANAKYTLCLLCILGGCYDYMVSTGVPQTIVSLAQAPIPILPSVKQEVLRSPQSADPELLGQILNPEKKKAEEDEARGAEAGDAAKPKA</sequence>
<evidence type="ECO:0000313" key="4">
    <source>
        <dbReference type="Proteomes" id="UP001472866"/>
    </source>
</evidence>
<feature type="region of interest" description="Disordered" evidence="2">
    <location>
        <begin position="446"/>
        <end position="486"/>
    </location>
</feature>